<keyword evidence="5 6" id="KW-0269">Exonuclease</keyword>
<comment type="subcellular location">
    <subcellularLocation>
        <location evidence="6">Cytoplasm</location>
    </subcellularLocation>
</comment>
<dbReference type="InterPro" id="IPR037004">
    <property type="entry name" value="Exonuc_VII_ssu_sf"/>
</dbReference>
<feature type="compositionally biased region" description="Polar residues" evidence="7">
    <location>
        <begin position="66"/>
        <end position="76"/>
    </location>
</feature>
<keyword evidence="9" id="KW-1185">Reference proteome</keyword>
<dbReference type="OrthoDB" id="9801128at2"/>
<keyword evidence="3 6" id="KW-0540">Nuclease</keyword>
<dbReference type="PANTHER" id="PTHR34137">
    <property type="entry name" value="EXODEOXYRIBONUCLEASE 7 SMALL SUBUNIT"/>
    <property type="match status" value="1"/>
</dbReference>
<dbReference type="GO" id="GO:0008855">
    <property type="term" value="F:exodeoxyribonuclease VII activity"/>
    <property type="evidence" value="ECO:0007669"/>
    <property type="project" value="UniProtKB-UniRule"/>
</dbReference>
<dbReference type="GO" id="GO:0005829">
    <property type="term" value="C:cytosol"/>
    <property type="evidence" value="ECO:0007669"/>
    <property type="project" value="TreeGrafter"/>
</dbReference>
<evidence type="ECO:0000256" key="7">
    <source>
        <dbReference type="SAM" id="MobiDB-lite"/>
    </source>
</evidence>
<protein>
    <recommendedName>
        <fullName evidence="6">Exodeoxyribonuclease 7 small subunit</fullName>
        <ecNumber evidence="6">3.1.11.6</ecNumber>
    </recommendedName>
    <alternativeName>
        <fullName evidence="6">Exodeoxyribonuclease VII small subunit</fullName>
        <shortName evidence="6">Exonuclease VII small subunit</shortName>
    </alternativeName>
</protein>
<evidence type="ECO:0000256" key="1">
    <source>
        <dbReference type="ARBA" id="ARBA00009998"/>
    </source>
</evidence>
<dbReference type="SUPFAM" id="SSF116842">
    <property type="entry name" value="XseB-like"/>
    <property type="match status" value="1"/>
</dbReference>
<comment type="catalytic activity">
    <reaction evidence="6">
        <text>Exonucleolytic cleavage in either 5'- to 3'- or 3'- to 5'-direction to yield nucleoside 5'-phosphates.</text>
        <dbReference type="EC" id="3.1.11.6"/>
    </reaction>
</comment>
<dbReference type="Gene3D" id="1.10.287.1040">
    <property type="entry name" value="Exonuclease VII, small subunit"/>
    <property type="match status" value="1"/>
</dbReference>
<evidence type="ECO:0000256" key="2">
    <source>
        <dbReference type="ARBA" id="ARBA00022490"/>
    </source>
</evidence>
<dbReference type="AlphaFoldDB" id="A0A4R2KDP5"/>
<dbReference type="HAMAP" id="MF_00337">
    <property type="entry name" value="Exonuc_7_S"/>
    <property type="match status" value="1"/>
</dbReference>
<dbReference type="GO" id="GO:0006308">
    <property type="term" value="P:DNA catabolic process"/>
    <property type="evidence" value="ECO:0007669"/>
    <property type="project" value="UniProtKB-UniRule"/>
</dbReference>
<evidence type="ECO:0000313" key="8">
    <source>
        <dbReference type="EMBL" id="TCO70442.1"/>
    </source>
</evidence>
<evidence type="ECO:0000256" key="5">
    <source>
        <dbReference type="ARBA" id="ARBA00022839"/>
    </source>
</evidence>
<feature type="region of interest" description="Disordered" evidence="7">
    <location>
        <begin position="65"/>
        <end position="91"/>
    </location>
</feature>
<dbReference type="GO" id="GO:0009318">
    <property type="term" value="C:exodeoxyribonuclease VII complex"/>
    <property type="evidence" value="ECO:0007669"/>
    <property type="project" value="UniProtKB-UniRule"/>
</dbReference>
<evidence type="ECO:0000313" key="9">
    <source>
        <dbReference type="Proteomes" id="UP000294980"/>
    </source>
</evidence>
<dbReference type="EC" id="3.1.11.6" evidence="6"/>
<dbReference type="Proteomes" id="UP000294980">
    <property type="component" value="Unassembled WGS sequence"/>
</dbReference>
<evidence type="ECO:0000256" key="3">
    <source>
        <dbReference type="ARBA" id="ARBA00022722"/>
    </source>
</evidence>
<name>A0A4R2KDP5_9GAMM</name>
<dbReference type="RefSeq" id="WP_117318829.1">
    <property type="nucleotide sequence ID" value="NZ_QQSW01000015.1"/>
</dbReference>
<organism evidence="8 9">
    <name type="scientific">Chromatocurvus halotolerans</name>
    <dbReference type="NCBI Taxonomy" id="1132028"/>
    <lineage>
        <taxon>Bacteria</taxon>
        <taxon>Pseudomonadati</taxon>
        <taxon>Pseudomonadota</taxon>
        <taxon>Gammaproteobacteria</taxon>
        <taxon>Cellvibrionales</taxon>
        <taxon>Halieaceae</taxon>
        <taxon>Chromatocurvus</taxon>
    </lineage>
</organism>
<comment type="caution">
    <text evidence="8">The sequence shown here is derived from an EMBL/GenBank/DDBJ whole genome shotgun (WGS) entry which is preliminary data.</text>
</comment>
<evidence type="ECO:0000256" key="4">
    <source>
        <dbReference type="ARBA" id="ARBA00022801"/>
    </source>
</evidence>
<sequence length="91" mass="10102">MATKRQKEQTGDNPSIEATLLKLEQILQRMESEEQPLEASLADFEEGISLTRQAQTMLREAEQKVQLLTESSTGEPQASALIPAEDGDSER</sequence>
<evidence type="ECO:0000256" key="6">
    <source>
        <dbReference type="HAMAP-Rule" id="MF_00337"/>
    </source>
</evidence>
<dbReference type="PANTHER" id="PTHR34137:SF1">
    <property type="entry name" value="EXODEOXYRIBONUCLEASE 7 SMALL SUBUNIT"/>
    <property type="match status" value="1"/>
</dbReference>
<dbReference type="EMBL" id="SLWX01000026">
    <property type="protein sequence ID" value="TCO70442.1"/>
    <property type="molecule type" value="Genomic_DNA"/>
</dbReference>
<proteinExistence type="inferred from homology"/>
<keyword evidence="2 6" id="KW-0963">Cytoplasm</keyword>
<accession>A0A4R2KDP5</accession>
<keyword evidence="4 6" id="KW-0378">Hydrolase</keyword>
<dbReference type="Pfam" id="PF02609">
    <property type="entry name" value="Exonuc_VII_S"/>
    <property type="match status" value="1"/>
</dbReference>
<dbReference type="InterPro" id="IPR003761">
    <property type="entry name" value="Exonuc_VII_S"/>
</dbReference>
<dbReference type="NCBIfam" id="TIGR01280">
    <property type="entry name" value="xseB"/>
    <property type="match status" value="1"/>
</dbReference>
<reference evidence="8 9" key="1">
    <citation type="submission" date="2019-03" db="EMBL/GenBank/DDBJ databases">
        <title>Genomic Encyclopedia of Type Strains, Phase IV (KMG-IV): sequencing the most valuable type-strain genomes for metagenomic binning, comparative biology and taxonomic classification.</title>
        <authorList>
            <person name="Goeker M."/>
        </authorList>
    </citation>
    <scope>NUCLEOTIDE SEQUENCE [LARGE SCALE GENOMIC DNA]</scope>
    <source>
        <strain evidence="8 9">DSM 23344</strain>
    </source>
</reference>
<comment type="function">
    <text evidence="6">Bidirectionally degrades single-stranded DNA into large acid-insoluble oligonucleotides, which are then degraded further into small acid-soluble oligonucleotides.</text>
</comment>
<comment type="similarity">
    <text evidence="1 6">Belongs to the XseB family.</text>
</comment>
<comment type="subunit">
    <text evidence="6">Heterooligomer composed of large and small subunits.</text>
</comment>
<gene>
    <name evidence="6" type="primary">xseB</name>
    <name evidence="8" type="ORF">EV688_12616</name>
</gene>